<accession>A0A936K863</accession>
<sequence>MDALSLSPLAPATFSAVSTLRPVQPLPVQEDKASGSRALAIQDLAQGLFQQALQASILSPLSEPSGGNVGLAREATTSLFASLSAPQAPASTTSATDATTNAITRATPSTAPSASPPAAVLADVPTAQDAYATSSTLDFAMQAALRFGAGIAGLGTPTLPSADLGPGLIRDAATVQRLGSLQTQAGAPGSEAFTLPQAATTRLLRTYEVTPAPAISPGSSRVDLFA</sequence>
<dbReference type="AlphaFoldDB" id="A0A936K863"/>
<name>A0A936K863_9BACT</name>
<evidence type="ECO:0000313" key="2">
    <source>
        <dbReference type="Proteomes" id="UP000709959"/>
    </source>
</evidence>
<gene>
    <name evidence="1" type="ORF">IPN91_10955</name>
</gene>
<protein>
    <submittedName>
        <fullName evidence="1">Uncharacterized protein</fullName>
    </submittedName>
</protein>
<proteinExistence type="predicted"/>
<evidence type="ECO:0000313" key="1">
    <source>
        <dbReference type="EMBL" id="MBK8573142.1"/>
    </source>
</evidence>
<reference evidence="1 2" key="1">
    <citation type="submission" date="2020-10" db="EMBL/GenBank/DDBJ databases">
        <title>Connecting structure to function with the recovery of over 1000 high-quality activated sludge metagenome-assembled genomes encoding full-length rRNA genes using long-read sequencing.</title>
        <authorList>
            <person name="Singleton C.M."/>
            <person name="Petriglieri F."/>
            <person name="Kristensen J.M."/>
            <person name="Kirkegaard R.H."/>
            <person name="Michaelsen T.Y."/>
            <person name="Andersen M.H."/>
            <person name="Karst S.M."/>
            <person name="Dueholm M.S."/>
            <person name="Nielsen P.H."/>
            <person name="Albertsen M."/>
        </authorList>
    </citation>
    <scope>NUCLEOTIDE SEQUENCE [LARGE SCALE GENOMIC DNA]</scope>
    <source>
        <strain evidence="1">OdNE_18-Q3-R46-58_MAXAC.008</strain>
    </source>
</reference>
<organism evidence="1 2">
    <name type="scientific">Candidatus Geothrix odensensis</name>
    <dbReference type="NCBI Taxonomy" id="2954440"/>
    <lineage>
        <taxon>Bacteria</taxon>
        <taxon>Pseudomonadati</taxon>
        <taxon>Acidobacteriota</taxon>
        <taxon>Holophagae</taxon>
        <taxon>Holophagales</taxon>
        <taxon>Holophagaceae</taxon>
        <taxon>Geothrix</taxon>
    </lineage>
</organism>
<comment type="caution">
    <text evidence="1">The sequence shown here is derived from an EMBL/GenBank/DDBJ whole genome shotgun (WGS) entry which is preliminary data.</text>
</comment>
<dbReference type="EMBL" id="JADKCH010000012">
    <property type="protein sequence ID" value="MBK8573142.1"/>
    <property type="molecule type" value="Genomic_DNA"/>
</dbReference>
<dbReference type="Proteomes" id="UP000709959">
    <property type="component" value="Unassembled WGS sequence"/>
</dbReference>